<keyword evidence="18" id="KW-0460">Magnesium</keyword>
<evidence type="ECO:0000256" key="14">
    <source>
        <dbReference type="ARBA" id="ARBA00023264"/>
    </source>
</evidence>
<keyword evidence="10 19" id="KW-1133">Transmembrane helix</keyword>
<protein>
    <submittedName>
        <fullName evidence="20">Undecaprenol kinase</fullName>
    </submittedName>
</protein>
<dbReference type="GO" id="GO:0046872">
    <property type="term" value="F:metal ion binding"/>
    <property type="evidence" value="ECO:0007669"/>
    <property type="project" value="UniProtKB-KW"/>
</dbReference>
<dbReference type="CDD" id="cd14265">
    <property type="entry name" value="UDPK_IM_like"/>
    <property type="match status" value="1"/>
</dbReference>
<dbReference type="GO" id="GO:0016301">
    <property type="term" value="F:kinase activity"/>
    <property type="evidence" value="ECO:0007669"/>
    <property type="project" value="UniProtKB-KW"/>
</dbReference>
<evidence type="ECO:0000256" key="6">
    <source>
        <dbReference type="ARBA" id="ARBA00022692"/>
    </source>
</evidence>
<evidence type="ECO:0000256" key="16">
    <source>
        <dbReference type="PIRSR" id="PIRSR600829-2"/>
    </source>
</evidence>
<dbReference type="RefSeq" id="WP_132280488.1">
    <property type="nucleotide sequence ID" value="NZ_SMGQ01000011.1"/>
</dbReference>
<feature type="binding site" evidence="17">
    <location>
        <begin position="91"/>
        <end position="92"/>
    </location>
    <ligand>
        <name>ATP</name>
        <dbReference type="ChEBI" id="CHEBI:30616"/>
    </ligand>
</feature>
<keyword evidence="4" id="KW-0444">Lipid biosynthesis</keyword>
<comment type="caution">
    <text evidence="20">The sequence shown here is derived from an EMBL/GenBank/DDBJ whole genome shotgun (WGS) entry which is preliminary data.</text>
</comment>
<dbReference type="PANTHER" id="PTHR34299">
    <property type="entry name" value="DIACYLGLYCEROL KINASE"/>
    <property type="match status" value="1"/>
</dbReference>
<comment type="subcellular location">
    <subcellularLocation>
        <location evidence="1">Cell membrane</location>
        <topology evidence="1">Multi-pass membrane protein</topology>
    </subcellularLocation>
</comment>
<dbReference type="GO" id="GO:0008654">
    <property type="term" value="P:phospholipid biosynthetic process"/>
    <property type="evidence" value="ECO:0007669"/>
    <property type="project" value="UniProtKB-KW"/>
</dbReference>
<evidence type="ECO:0000256" key="5">
    <source>
        <dbReference type="ARBA" id="ARBA00022679"/>
    </source>
</evidence>
<evidence type="ECO:0000256" key="7">
    <source>
        <dbReference type="ARBA" id="ARBA00022741"/>
    </source>
</evidence>
<accession>A0A4R1MY88</accession>
<evidence type="ECO:0000256" key="10">
    <source>
        <dbReference type="ARBA" id="ARBA00022989"/>
    </source>
</evidence>
<evidence type="ECO:0000256" key="19">
    <source>
        <dbReference type="SAM" id="Phobius"/>
    </source>
</evidence>
<evidence type="ECO:0000256" key="13">
    <source>
        <dbReference type="ARBA" id="ARBA00023209"/>
    </source>
</evidence>
<dbReference type="GO" id="GO:0005886">
    <property type="term" value="C:plasma membrane"/>
    <property type="evidence" value="ECO:0007669"/>
    <property type="project" value="UniProtKB-SubCell"/>
</dbReference>
<dbReference type="Gene3D" id="1.10.287.3610">
    <property type="match status" value="1"/>
</dbReference>
<evidence type="ECO:0000256" key="9">
    <source>
        <dbReference type="ARBA" id="ARBA00022840"/>
    </source>
</evidence>
<evidence type="ECO:0000256" key="11">
    <source>
        <dbReference type="ARBA" id="ARBA00023098"/>
    </source>
</evidence>
<evidence type="ECO:0000256" key="4">
    <source>
        <dbReference type="ARBA" id="ARBA00022516"/>
    </source>
</evidence>
<feature type="binding site" evidence="16">
    <location>
        <position position="65"/>
    </location>
    <ligand>
        <name>substrate</name>
    </ligand>
</feature>
<dbReference type="InterPro" id="IPR000829">
    <property type="entry name" value="DAGK"/>
</dbReference>
<gene>
    <name evidence="20" type="ORF">EDC19_0668</name>
</gene>
<evidence type="ECO:0000313" key="21">
    <source>
        <dbReference type="Proteomes" id="UP000294545"/>
    </source>
</evidence>
<evidence type="ECO:0000256" key="1">
    <source>
        <dbReference type="ARBA" id="ARBA00004651"/>
    </source>
</evidence>
<keyword evidence="5" id="KW-0808">Transferase</keyword>
<sequence>MKNQSLLESFTCAIDGIKHVIKKERNIKIHLILMILALTLGCFLAFSTIEFILVILTSALVIITEIINTAIERVVDLAVDQKIHPLAKLSKDIAAGAVLFSAMVSVVVAVLLYIPKVVNILL</sequence>
<evidence type="ECO:0000256" key="12">
    <source>
        <dbReference type="ARBA" id="ARBA00023136"/>
    </source>
</evidence>
<dbReference type="PANTHER" id="PTHR34299:SF1">
    <property type="entry name" value="DIACYLGLYCEROL KINASE"/>
    <property type="match status" value="1"/>
</dbReference>
<evidence type="ECO:0000256" key="15">
    <source>
        <dbReference type="PIRSR" id="PIRSR600829-1"/>
    </source>
</evidence>
<feature type="binding site" evidence="17">
    <location>
        <position position="72"/>
    </location>
    <ligand>
        <name>ATP</name>
        <dbReference type="ChEBI" id="CHEBI:30616"/>
    </ligand>
</feature>
<keyword evidence="12 19" id="KW-0472">Membrane</keyword>
<keyword evidence="9 17" id="KW-0067">ATP-binding</keyword>
<evidence type="ECO:0000256" key="8">
    <source>
        <dbReference type="ARBA" id="ARBA00022777"/>
    </source>
</evidence>
<dbReference type="EMBL" id="SMGQ01000011">
    <property type="protein sequence ID" value="TCK98248.1"/>
    <property type="molecule type" value="Genomic_DNA"/>
</dbReference>
<dbReference type="InterPro" id="IPR033717">
    <property type="entry name" value="UDPK"/>
</dbReference>
<reference evidence="20 21" key="1">
    <citation type="submission" date="2019-03" db="EMBL/GenBank/DDBJ databases">
        <title>Genomic Encyclopedia of Type Strains, Phase IV (KMG-IV): sequencing the most valuable type-strain genomes for metagenomic binning, comparative biology and taxonomic classification.</title>
        <authorList>
            <person name="Goeker M."/>
        </authorList>
    </citation>
    <scope>NUCLEOTIDE SEQUENCE [LARGE SCALE GENOMIC DNA]</scope>
    <source>
        <strain evidence="20 21">DSM 24176</strain>
    </source>
</reference>
<dbReference type="GO" id="GO:0005524">
    <property type="term" value="F:ATP binding"/>
    <property type="evidence" value="ECO:0007669"/>
    <property type="project" value="UniProtKB-KW"/>
</dbReference>
<dbReference type="PROSITE" id="PS01069">
    <property type="entry name" value="DAGK_PROKAR"/>
    <property type="match status" value="1"/>
</dbReference>
<name>A0A4R1MY88_9FIRM</name>
<keyword evidence="3" id="KW-1003">Cell membrane</keyword>
<dbReference type="InterPro" id="IPR036945">
    <property type="entry name" value="DAGK_sf"/>
</dbReference>
<evidence type="ECO:0000256" key="18">
    <source>
        <dbReference type="PIRSR" id="PIRSR600829-4"/>
    </source>
</evidence>
<comment type="similarity">
    <text evidence="2">Belongs to the bacterial diacylglycerol kinase family.</text>
</comment>
<dbReference type="OrthoDB" id="9789934at2"/>
<keyword evidence="13" id="KW-0594">Phospholipid biosynthesis</keyword>
<keyword evidence="21" id="KW-1185">Reference proteome</keyword>
<evidence type="ECO:0000256" key="17">
    <source>
        <dbReference type="PIRSR" id="PIRSR600829-3"/>
    </source>
</evidence>
<feature type="binding site" evidence="18">
    <location>
        <position position="72"/>
    </location>
    <ligand>
        <name>a divalent metal cation</name>
        <dbReference type="ChEBI" id="CHEBI:60240"/>
    </ligand>
</feature>
<dbReference type="AlphaFoldDB" id="A0A4R1MY88"/>
<dbReference type="Proteomes" id="UP000294545">
    <property type="component" value="Unassembled WGS sequence"/>
</dbReference>
<feature type="transmembrane region" description="Helical" evidence="19">
    <location>
        <begin position="27"/>
        <end position="46"/>
    </location>
</feature>
<feature type="active site" description="Proton acceptor" evidence="15">
    <location>
        <position position="65"/>
    </location>
</feature>
<feature type="transmembrane region" description="Helical" evidence="19">
    <location>
        <begin position="92"/>
        <end position="114"/>
    </location>
</feature>
<keyword evidence="6 19" id="KW-0812">Transmembrane</keyword>
<evidence type="ECO:0000256" key="3">
    <source>
        <dbReference type="ARBA" id="ARBA00022475"/>
    </source>
</evidence>
<keyword evidence="14" id="KW-1208">Phospholipid metabolism</keyword>
<keyword evidence="7 17" id="KW-0547">Nucleotide-binding</keyword>
<evidence type="ECO:0000256" key="2">
    <source>
        <dbReference type="ARBA" id="ARBA00005967"/>
    </source>
</evidence>
<proteinExistence type="inferred from homology"/>
<keyword evidence="18" id="KW-0479">Metal-binding</keyword>
<dbReference type="Pfam" id="PF01219">
    <property type="entry name" value="DAGK_prokar"/>
    <property type="match status" value="1"/>
</dbReference>
<keyword evidence="11" id="KW-0443">Lipid metabolism</keyword>
<comment type="cofactor">
    <cofactor evidence="18">
        <name>Mg(2+)</name>
        <dbReference type="ChEBI" id="CHEBI:18420"/>
    </cofactor>
    <text evidence="18">Mn(2+), Zn(2+), Cd(2+) and Co(2+) support activity to lesser extents.</text>
</comment>
<keyword evidence="8 20" id="KW-0418">Kinase</keyword>
<feature type="binding site" evidence="18">
    <location>
        <position position="24"/>
    </location>
    <ligand>
        <name>a divalent metal cation</name>
        <dbReference type="ChEBI" id="CHEBI:60240"/>
    </ligand>
</feature>
<organism evidence="20 21">
    <name type="scientific">Natranaerovirga hydrolytica</name>
    <dbReference type="NCBI Taxonomy" id="680378"/>
    <lineage>
        <taxon>Bacteria</taxon>
        <taxon>Bacillati</taxon>
        <taxon>Bacillota</taxon>
        <taxon>Clostridia</taxon>
        <taxon>Lachnospirales</taxon>
        <taxon>Natranaerovirgaceae</taxon>
        <taxon>Natranaerovirga</taxon>
    </lineage>
</organism>
<evidence type="ECO:0000313" key="20">
    <source>
        <dbReference type="EMBL" id="TCK98248.1"/>
    </source>
</evidence>
<feature type="binding site" evidence="17">
    <location>
        <position position="24"/>
    </location>
    <ligand>
        <name>ATP</name>
        <dbReference type="ChEBI" id="CHEBI:30616"/>
    </ligand>
</feature>